<dbReference type="Proteomes" id="UP000015423">
    <property type="component" value="Chromosome"/>
</dbReference>
<organism evidence="2 3">
    <name type="scientific">Streptomyces collinus (strain DSM 40733 / Tue 365)</name>
    <dbReference type="NCBI Taxonomy" id="1214242"/>
    <lineage>
        <taxon>Bacteria</taxon>
        <taxon>Bacillati</taxon>
        <taxon>Actinomycetota</taxon>
        <taxon>Actinomycetes</taxon>
        <taxon>Kitasatosporales</taxon>
        <taxon>Streptomycetaceae</taxon>
        <taxon>Streptomyces</taxon>
    </lineage>
</organism>
<proteinExistence type="predicted"/>
<dbReference type="STRING" id="1214242.B446_29065"/>
<evidence type="ECO:0000313" key="2">
    <source>
        <dbReference type="EMBL" id="AGS72619.1"/>
    </source>
</evidence>
<reference evidence="3" key="1">
    <citation type="submission" date="2012-10" db="EMBL/GenBank/DDBJ databases">
        <title>The complete genome sequence of Streptomyces collinus Tu 365.</title>
        <authorList>
            <person name="Ruckert C."/>
            <person name="Szczepanowski R."/>
            <person name="Goesmann A."/>
            <person name="Pross E.K."/>
            <person name="Musiol E.M."/>
            <person name="Blin K."/>
            <person name="Wohlleben W."/>
            <person name="Puhler A."/>
            <person name="Weber T."/>
            <person name="Kalinowski J."/>
        </authorList>
    </citation>
    <scope>NUCLEOTIDE SEQUENCE [LARGE SCALE GENOMIC DNA]</scope>
    <source>
        <strain evidence="3">DSM 40733 / Tue 365</strain>
    </source>
</reference>
<dbReference type="AlphaFoldDB" id="S5VBR1"/>
<evidence type="ECO:0000313" key="3">
    <source>
        <dbReference type="Proteomes" id="UP000015423"/>
    </source>
</evidence>
<gene>
    <name evidence="2" type="ORF">B446_29065</name>
</gene>
<feature type="region of interest" description="Disordered" evidence="1">
    <location>
        <begin position="37"/>
        <end position="81"/>
    </location>
</feature>
<evidence type="ECO:0000256" key="1">
    <source>
        <dbReference type="SAM" id="MobiDB-lite"/>
    </source>
</evidence>
<sequence length="81" mass="8096">MTAFGGTGSVAKAALDAAGAAISASASRFVHHPYHDGAVPAASRQSTYAARTDGGLPATVARTGPTGAAPRLDPLRTVRHQ</sequence>
<protein>
    <submittedName>
        <fullName evidence="2">Uncharacterized protein</fullName>
    </submittedName>
</protein>
<dbReference type="HOGENOM" id="CLU_2572252_0_0_11"/>
<reference evidence="2 3" key="2">
    <citation type="journal article" date="2013" name="J. Biotechnol.">
        <title>Complete genome sequence of the kirromycin producer Streptomyces collinus Tu 365 consisting of a linear chromosome and two linear plasmids.</title>
        <authorList>
            <person name="Ruckert C."/>
            <person name="Szczepanowski R."/>
            <person name="Albersmeier A."/>
            <person name="Goesmann A."/>
            <person name="Iftime D."/>
            <person name="Musiol E.M."/>
            <person name="Blin K."/>
            <person name="Wohlleben W."/>
            <person name="Puhler A."/>
            <person name="Kalinowski J."/>
            <person name="Weber T."/>
        </authorList>
    </citation>
    <scope>NUCLEOTIDE SEQUENCE [LARGE SCALE GENOMIC DNA]</scope>
    <source>
        <strain evidence="3">DSM 40733 / Tue 365</strain>
    </source>
</reference>
<name>S5VBR1_STRC3</name>
<dbReference type="PATRIC" id="fig|1214242.5.peg.5953"/>
<accession>S5VBR1</accession>
<keyword evidence="3" id="KW-1185">Reference proteome</keyword>
<dbReference type="KEGG" id="sci:B446_29065"/>
<dbReference type="EMBL" id="CP006259">
    <property type="protein sequence ID" value="AGS72619.1"/>
    <property type="molecule type" value="Genomic_DNA"/>
</dbReference>